<sequence length="154" mass="17389">MTKLTTNPYPVAFYFAVEFKKGSFSIELPFQEVSGLTVEIDTEEIREGGENSFTYHVPTRIKHSNLVLKRALAPIKGDYLEGLTGRAMNGDPISALNLFEITVSLMDANSDPLRSWLISNAYAVKWEVEPFGSSKNELSFEKLEFAYSKLQRKL</sequence>
<gene>
    <name evidence="1" type="ORF">H8S65_06160</name>
</gene>
<dbReference type="PANTHER" id="PTHR38009:SF1">
    <property type="entry name" value="CONSERVED HYPOTHETICAL PHAGE TAIL PROTEIN"/>
    <property type="match status" value="1"/>
</dbReference>
<accession>A0ABR7DN40</accession>
<dbReference type="Proteomes" id="UP000651475">
    <property type="component" value="Unassembled WGS sequence"/>
</dbReference>
<reference evidence="1 2" key="1">
    <citation type="submission" date="2020-08" db="EMBL/GenBank/DDBJ databases">
        <title>Genome public.</title>
        <authorList>
            <person name="Liu C."/>
            <person name="Sun Q."/>
        </authorList>
    </citation>
    <scope>NUCLEOTIDE SEQUENCE [LARGE SCALE GENOMIC DNA]</scope>
    <source>
        <strain evidence="1 2">NSJ-79</strain>
    </source>
</reference>
<dbReference type="InterPro" id="IPR010667">
    <property type="entry name" value="Phage_T4_Gp19"/>
</dbReference>
<comment type="caution">
    <text evidence="1">The sequence shown here is derived from an EMBL/GenBank/DDBJ whole genome shotgun (WGS) entry which is preliminary data.</text>
</comment>
<evidence type="ECO:0000313" key="2">
    <source>
        <dbReference type="Proteomes" id="UP000651475"/>
    </source>
</evidence>
<protein>
    <submittedName>
        <fullName evidence="1">Phage tail protein</fullName>
    </submittedName>
</protein>
<organism evidence="1 2">
    <name type="scientific">Parabacteroides hominis</name>
    <dbReference type="NCBI Taxonomy" id="2763057"/>
    <lineage>
        <taxon>Bacteria</taxon>
        <taxon>Pseudomonadati</taxon>
        <taxon>Bacteroidota</taxon>
        <taxon>Bacteroidia</taxon>
        <taxon>Bacteroidales</taxon>
        <taxon>Tannerellaceae</taxon>
        <taxon>Parabacteroides</taxon>
    </lineage>
</organism>
<dbReference type="PANTHER" id="PTHR38009">
    <property type="entry name" value="CONSERVED HYPOTHETICAL PHAGE TAIL PROTEIN"/>
    <property type="match status" value="1"/>
</dbReference>
<proteinExistence type="predicted"/>
<evidence type="ECO:0000313" key="1">
    <source>
        <dbReference type="EMBL" id="MBC5632352.1"/>
    </source>
</evidence>
<name>A0ABR7DN40_9BACT</name>
<dbReference type="EMBL" id="JACOOJ010000007">
    <property type="protein sequence ID" value="MBC5632352.1"/>
    <property type="molecule type" value="Genomic_DNA"/>
</dbReference>
<dbReference type="Pfam" id="PF06841">
    <property type="entry name" value="Phage_T4_gp19"/>
    <property type="match status" value="1"/>
</dbReference>
<keyword evidence="2" id="KW-1185">Reference proteome</keyword>
<dbReference type="InterPro" id="IPR011747">
    <property type="entry name" value="CHP02241"/>
</dbReference>
<dbReference type="RefSeq" id="WP_186929122.1">
    <property type="nucleotide sequence ID" value="NZ_JACOOJ010000007.1"/>
</dbReference>
<dbReference type="NCBIfam" id="TIGR02241">
    <property type="entry name" value="conserved hypothetical phage tail region protein"/>
    <property type="match status" value="1"/>
</dbReference>